<name>A0AA37SJM6_9BACT</name>
<feature type="coiled-coil region" evidence="1">
    <location>
        <begin position="4"/>
        <end position="31"/>
    </location>
</feature>
<dbReference type="InterPro" id="IPR014922">
    <property type="entry name" value="YdhG-like"/>
</dbReference>
<evidence type="ECO:0000256" key="1">
    <source>
        <dbReference type="SAM" id="Coils"/>
    </source>
</evidence>
<dbReference type="AlphaFoldDB" id="A0AA37SJM6"/>
<protein>
    <recommendedName>
        <fullName evidence="2">YdhG-like domain-containing protein</fullName>
    </recommendedName>
</protein>
<evidence type="ECO:0000259" key="2">
    <source>
        <dbReference type="Pfam" id="PF08818"/>
    </source>
</evidence>
<evidence type="ECO:0000313" key="3">
    <source>
        <dbReference type="EMBL" id="GLR15938.1"/>
    </source>
</evidence>
<dbReference type="Pfam" id="PF13376">
    <property type="entry name" value="OmdA"/>
    <property type="match status" value="1"/>
</dbReference>
<gene>
    <name evidence="3" type="ORF">GCM10007940_05530</name>
</gene>
<keyword evidence="1" id="KW-0175">Coiled coil</keyword>
<dbReference type="Gene3D" id="3.90.1150.200">
    <property type="match status" value="1"/>
</dbReference>
<organism evidence="3 4">
    <name type="scientific">Portibacter lacus</name>
    <dbReference type="NCBI Taxonomy" id="1099794"/>
    <lineage>
        <taxon>Bacteria</taxon>
        <taxon>Pseudomonadati</taxon>
        <taxon>Bacteroidota</taxon>
        <taxon>Saprospiria</taxon>
        <taxon>Saprospirales</taxon>
        <taxon>Haliscomenobacteraceae</taxon>
        <taxon>Portibacter</taxon>
    </lineage>
</organism>
<dbReference type="EMBL" id="BSOH01000002">
    <property type="protein sequence ID" value="GLR15938.1"/>
    <property type="molecule type" value="Genomic_DNA"/>
</dbReference>
<dbReference type="Pfam" id="PF08818">
    <property type="entry name" value="DUF1801"/>
    <property type="match status" value="1"/>
</dbReference>
<proteinExistence type="predicted"/>
<dbReference type="SUPFAM" id="SSF159888">
    <property type="entry name" value="YdhG-like"/>
    <property type="match status" value="1"/>
</dbReference>
<reference evidence="3" key="2">
    <citation type="submission" date="2023-01" db="EMBL/GenBank/DDBJ databases">
        <title>Draft genome sequence of Portibacter lacus strain NBRC 108769.</title>
        <authorList>
            <person name="Sun Q."/>
            <person name="Mori K."/>
        </authorList>
    </citation>
    <scope>NUCLEOTIDE SEQUENCE</scope>
    <source>
        <strain evidence="3">NBRC 108769</strain>
    </source>
</reference>
<dbReference type="RefSeq" id="WP_235294800.1">
    <property type="nucleotide sequence ID" value="NZ_BSOH01000002.1"/>
</dbReference>
<feature type="domain" description="YdhG-like" evidence="2">
    <location>
        <begin position="17"/>
        <end position="113"/>
    </location>
</feature>
<comment type="caution">
    <text evidence="3">The sequence shown here is derived from an EMBL/GenBank/DDBJ whole genome shotgun (WGS) entry which is preliminary data.</text>
</comment>
<sequence length="200" mass="23169">MAAVKSVEEYIQRHTERKNELEKLRSLLLNLPFEESIKWGMPSYGFEGKNLVGIGSFKNWSCLWFHEGALLEDKSKVLENAQEGKTVGMRQWRFANLEEIDEPLVIAYLEETIEHKKSGKSITFKKKNKVPIEIPSLLSSHFDSHPDHLKTFENFTTSQKNEFSNYIIDAKREKTKLDRLEKIKVLLGEGKTLNTLWGGR</sequence>
<accession>A0AA37SJM6</accession>
<reference evidence="3" key="1">
    <citation type="journal article" date="2014" name="Int. J. Syst. Evol. Microbiol.">
        <title>Complete genome sequence of Corynebacterium casei LMG S-19264T (=DSM 44701T), isolated from a smear-ripened cheese.</title>
        <authorList>
            <consortium name="US DOE Joint Genome Institute (JGI-PGF)"/>
            <person name="Walter F."/>
            <person name="Albersmeier A."/>
            <person name="Kalinowski J."/>
            <person name="Ruckert C."/>
        </authorList>
    </citation>
    <scope>NUCLEOTIDE SEQUENCE</scope>
    <source>
        <strain evidence="3">NBRC 108769</strain>
    </source>
</reference>
<evidence type="ECO:0000313" key="4">
    <source>
        <dbReference type="Proteomes" id="UP001156666"/>
    </source>
</evidence>
<dbReference type="Proteomes" id="UP001156666">
    <property type="component" value="Unassembled WGS sequence"/>
</dbReference>
<keyword evidence="4" id="KW-1185">Reference proteome</keyword>